<accession>A0A385DZ43</accession>
<evidence type="ECO:0000313" key="2">
    <source>
        <dbReference type="Proteomes" id="UP000264531"/>
    </source>
</evidence>
<sequence length="84" mass="9110">MSEDEQWAALHQKLEDLVHEYSTLTEGSDGCIPVSWGLIVGYEAPQADGTSAGATSWLPRDGGQATWKSIGMLQTILNRMVTDS</sequence>
<organism evidence="1 2">
    <name type="scientific">Gordonia phage Phistory</name>
    <dbReference type="NCBI Taxonomy" id="2301694"/>
    <lineage>
        <taxon>Viruses</taxon>
        <taxon>Duplodnaviria</taxon>
        <taxon>Heunggongvirae</taxon>
        <taxon>Uroviricota</taxon>
        <taxon>Caudoviricetes</taxon>
        <taxon>Langleyhallvirinae</taxon>
        <taxon>Phistoryvirus</taxon>
        <taxon>Phistoryvirus phistory</taxon>
    </lineage>
</organism>
<dbReference type="Pfam" id="PF23850">
    <property type="entry name" value="DUF7213"/>
    <property type="match status" value="1"/>
</dbReference>
<dbReference type="InterPro" id="IPR055637">
    <property type="entry name" value="DUF7213"/>
</dbReference>
<dbReference type="EMBL" id="MH651185">
    <property type="protein sequence ID" value="AXQ64803.1"/>
    <property type="molecule type" value="Genomic_DNA"/>
</dbReference>
<keyword evidence="2" id="KW-1185">Reference proteome</keyword>
<dbReference type="KEGG" id="vg:54999341"/>
<dbReference type="GeneID" id="54999341"/>
<evidence type="ECO:0000313" key="1">
    <source>
        <dbReference type="EMBL" id="AXQ64803.1"/>
    </source>
</evidence>
<protein>
    <submittedName>
        <fullName evidence="1">Uncharacterized protein</fullName>
    </submittedName>
</protein>
<dbReference type="Proteomes" id="UP000264531">
    <property type="component" value="Segment"/>
</dbReference>
<reference evidence="1 2" key="1">
    <citation type="submission" date="2018-07" db="EMBL/GenBank/DDBJ databases">
        <authorList>
            <person name="Washington J.M."/>
            <person name="Garlena R.A."/>
            <person name="Russell D.A."/>
            <person name="Pope W.H."/>
            <person name="Jacobs-Sera D."/>
            <person name="Hatfull G.F."/>
        </authorList>
    </citation>
    <scope>NUCLEOTIDE SEQUENCE [LARGE SCALE GENOMIC DNA]</scope>
</reference>
<name>A0A385DZ43_9CAUD</name>
<dbReference type="RefSeq" id="YP_009808439.1">
    <property type="nucleotide sequence ID" value="NC_048040.1"/>
</dbReference>
<gene>
    <name evidence="1" type="primary">98</name>
    <name evidence="1" type="ORF">SEA_PHISTORY_98</name>
</gene>
<proteinExistence type="predicted"/>